<evidence type="ECO:0000256" key="8">
    <source>
        <dbReference type="ARBA" id="ARBA00046432"/>
    </source>
</evidence>
<evidence type="ECO:0000256" key="10">
    <source>
        <dbReference type="SAM" id="MobiDB-lite"/>
    </source>
</evidence>
<sequence length="499" mass="53991">MPDDPSNSSFLAISARKLRPLCRTDCPATASTPPKPIQPPTSHRPRPAPPMATETGGPAPAGPAPEKKEKKEQAKGQAKGQSKDQQPAAGAAPGEKKLSGAELKKKAKEEKAARRAQAKAVLTAHAPAPGGQQSAGGDGKGSKAKPKQDGQHGAKLALRPASTPAVPKEVKPSIPDCFSHLSMAKRIDMTHADKDVNPAVLVLGEHMSAFAISDSITRLEATLRAFKKVIESYNTPLNTTFSRHFTSHVLNPQIEYLTACRPMCFSMGNAIRWLKLQISKVDIDVPDLEAKKLLCEAIDNFIHERITLADYVIVQTATDMIADDDVILTYAHHHLVERTLLQARKEGKRFRVILVDDPYERVGIDLAKKLSIAGIQTTYSSDLGALRTHLNETTQVLLAAEAIFSNGAMYARAGSCDIATAATDLSVRVVALCETINFTERVSIDSLTYNEIDPERCTAEGFRLLFDTTRDKDLSVVVTELGNSSATSVPAILRKLEEL</sequence>
<dbReference type="InterPro" id="IPR000649">
    <property type="entry name" value="IF-2B-related"/>
</dbReference>
<comment type="similarity">
    <text evidence="2 9">Belongs to the eIF-2B alpha/beta/delta subunits family.</text>
</comment>
<organism evidence="11 12">
    <name type="scientific">Dactylonectria macrodidyma</name>
    <dbReference type="NCBI Taxonomy" id="307937"/>
    <lineage>
        <taxon>Eukaryota</taxon>
        <taxon>Fungi</taxon>
        <taxon>Dikarya</taxon>
        <taxon>Ascomycota</taxon>
        <taxon>Pezizomycotina</taxon>
        <taxon>Sordariomycetes</taxon>
        <taxon>Hypocreomycetidae</taxon>
        <taxon>Hypocreales</taxon>
        <taxon>Nectriaceae</taxon>
        <taxon>Dactylonectria</taxon>
    </lineage>
</organism>
<feature type="compositionally biased region" description="Basic and acidic residues" evidence="10">
    <location>
        <begin position="65"/>
        <end position="74"/>
    </location>
</feature>
<feature type="compositionally biased region" description="Low complexity" evidence="10">
    <location>
        <begin position="75"/>
        <end position="86"/>
    </location>
</feature>
<feature type="compositionally biased region" description="Basic and acidic residues" evidence="10">
    <location>
        <begin position="94"/>
        <end position="113"/>
    </location>
</feature>
<dbReference type="PANTHER" id="PTHR10233:SF14">
    <property type="entry name" value="TRANSLATION INITIATION FACTOR EIF-2B SUBUNIT DELTA"/>
    <property type="match status" value="1"/>
</dbReference>
<feature type="region of interest" description="Disordered" evidence="10">
    <location>
        <begin position="18"/>
        <end position="171"/>
    </location>
</feature>
<dbReference type="PANTHER" id="PTHR10233">
    <property type="entry name" value="TRANSLATION INITIATION FACTOR EIF-2B"/>
    <property type="match status" value="1"/>
</dbReference>
<evidence type="ECO:0000313" key="12">
    <source>
        <dbReference type="Proteomes" id="UP000738349"/>
    </source>
</evidence>
<accession>A0A9P9JG42</accession>
<comment type="subunit">
    <text evidence="8">Component of the translation initiation factor 2B (eIF2B) complex which is a heterodecamer of two sets of five different subunits: alpha, beta, gamma, delta and epsilon. Subunits alpha, beta and delta comprise a regulatory subcomplex and subunits epsilon and gamma comprise a catalytic subcomplex. Within the complex, the hexameric regulatory complex resides at the center, with the two heterodimeric catalytic subcomplexes bound on opposite sides.</text>
</comment>
<evidence type="ECO:0000256" key="6">
    <source>
        <dbReference type="ARBA" id="ARBA00044147"/>
    </source>
</evidence>
<reference evidence="11" key="1">
    <citation type="journal article" date="2021" name="Nat. Commun.">
        <title>Genetic determinants of endophytism in the Arabidopsis root mycobiome.</title>
        <authorList>
            <person name="Mesny F."/>
            <person name="Miyauchi S."/>
            <person name="Thiergart T."/>
            <person name="Pickel B."/>
            <person name="Atanasova L."/>
            <person name="Karlsson M."/>
            <person name="Huettel B."/>
            <person name="Barry K.W."/>
            <person name="Haridas S."/>
            <person name="Chen C."/>
            <person name="Bauer D."/>
            <person name="Andreopoulos W."/>
            <person name="Pangilinan J."/>
            <person name="LaButti K."/>
            <person name="Riley R."/>
            <person name="Lipzen A."/>
            <person name="Clum A."/>
            <person name="Drula E."/>
            <person name="Henrissat B."/>
            <person name="Kohler A."/>
            <person name="Grigoriev I.V."/>
            <person name="Martin F.M."/>
            <person name="Hacquard S."/>
        </authorList>
    </citation>
    <scope>NUCLEOTIDE SEQUENCE</scope>
    <source>
        <strain evidence="11">MPI-CAGE-AT-0147</strain>
    </source>
</reference>
<keyword evidence="5" id="KW-0648">Protein biosynthesis</keyword>
<evidence type="ECO:0000256" key="1">
    <source>
        <dbReference type="ARBA" id="ARBA00004514"/>
    </source>
</evidence>
<evidence type="ECO:0000256" key="2">
    <source>
        <dbReference type="ARBA" id="ARBA00007251"/>
    </source>
</evidence>
<dbReference type="Proteomes" id="UP000738349">
    <property type="component" value="Unassembled WGS sequence"/>
</dbReference>
<evidence type="ECO:0000313" key="11">
    <source>
        <dbReference type="EMBL" id="KAH7165936.1"/>
    </source>
</evidence>
<comment type="caution">
    <text evidence="11">The sequence shown here is derived from an EMBL/GenBank/DDBJ whole genome shotgun (WGS) entry which is preliminary data.</text>
</comment>
<dbReference type="GO" id="GO:0003743">
    <property type="term" value="F:translation initiation factor activity"/>
    <property type="evidence" value="ECO:0007669"/>
    <property type="project" value="UniProtKB-KW"/>
</dbReference>
<dbReference type="InterPro" id="IPR042529">
    <property type="entry name" value="IF_2B-like_C"/>
</dbReference>
<evidence type="ECO:0000256" key="7">
    <source>
        <dbReference type="ARBA" id="ARBA00044356"/>
    </source>
</evidence>
<dbReference type="GO" id="GO:0005829">
    <property type="term" value="C:cytosol"/>
    <property type="evidence" value="ECO:0007669"/>
    <property type="project" value="UniProtKB-SubCell"/>
</dbReference>
<evidence type="ECO:0000256" key="3">
    <source>
        <dbReference type="ARBA" id="ARBA00022490"/>
    </source>
</evidence>
<dbReference type="AlphaFoldDB" id="A0A9P9JG42"/>
<keyword evidence="4" id="KW-0396">Initiation factor</keyword>
<dbReference type="Pfam" id="PF01008">
    <property type="entry name" value="IF-2B"/>
    <property type="match status" value="1"/>
</dbReference>
<keyword evidence="3" id="KW-0963">Cytoplasm</keyword>
<protein>
    <recommendedName>
        <fullName evidence="6">Translation initiation factor eIF2B subunit delta</fullName>
    </recommendedName>
    <alternativeName>
        <fullName evidence="7">eIF2B GDP-GTP exchange factor subunit delta</fullName>
    </alternativeName>
</protein>
<dbReference type="SUPFAM" id="SSF100950">
    <property type="entry name" value="NagB/RpiA/CoA transferase-like"/>
    <property type="match status" value="1"/>
</dbReference>
<name>A0A9P9JG42_9HYPO</name>
<evidence type="ECO:0000256" key="4">
    <source>
        <dbReference type="ARBA" id="ARBA00022540"/>
    </source>
</evidence>
<dbReference type="Gene3D" id="3.40.50.10470">
    <property type="entry name" value="Translation initiation factor eif-2b, domain 2"/>
    <property type="match status" value="1"/>
</dbReference>
<evidence type="ECO:0000256" key="9">
    <source>
        <dbReference type="RuleBase" id="RU003814"/>
    </source>
</evidence>
<dbReference type="EMBL" id="JAGMUV010000003">
    <property type="protein sequence ID" value="KAH7165936.1"/>
    <property type="molecule type" value="Genomic_DNA"/>
</dbReference>
<gene>
    <name evidence="11" type="ORF">EDB81DRAFT_852712</name>
</gene>
<comment type="subcellular location">
    <subcellularLocation>
        <location evidence="1">Cytoplasm</location>
        <location evidence="1">Cytosol</location>
    </subcellularLocation>
</comment>
<dbReference type="OrthoDB" id="10254737at2759"/>
<dbReference type="InterPro" id="IPR037171">
    <property type="entry name" value="NagB/RpiA_transferase-like"/>
</dbReference>
<proteinExistence type="inferred from homology"/>
<evidence type="ECO:0000256" key="5">
    <source>
        <dbReference type="ARBA" id="ARBA00022917"/>
    </source>
</evidence>
<keyword evidence="12" id="KW-1185">Reference proteome</keyword>